<evidence type="ECO:0000256" key="10">
    <source>
        <dbReference type="PROSITE-ProRule" id="PRU00175"/>
    </source>
</evidence>
<dbReference type="InterPro" id="IPR001841">
    <property type="entry name" value="Znf_RING"/>
</dbReference>
<keyword evidence="14" id="KW-1185">Reference proteome</keyword>
<dbReference type="PROSITE" id="PS50089">
    <property type="entry name" value="ZF_RING_2"/>
    <property type="match status" value="1"/>
</dbReference>
<keyword evidence="5" id="KW-0479">Metal-binding</keyword>
<dbReference type="Gene3D" id="3.50.30.30">
    <property type="match status" value="1"/>
</dbReference>
<dbReference type="SUPFAM" id="SSF57850">
    <property type="entry name" value="RING/U-box"/>
    <property type="match status" value="1"/>
</dbReference>
<dbReference type="GO" id="GO:0016020">
    <property type="term" value="C:membrane"/>
    <property type="evidence" value="ECO:0007669"/>
    <property type="project" value="UniProtKB-SubCell"/>
</dbReference>
<organism evidence="13 14">
    <name type="scientific">Clydaea vesicula</name>
    <dbReference type="NCBI Taxonomy" id="447962"/>
    <lineage>
        <taxon>Eukaryota</taxon>
        <taxon>Fungi</taxon>
        <taxon>Fungi incertae sedis</taxon>
        <taxon>Chytridiomycota</taxon>
        <taxon>Chytridiomycota incertae sedis</taxon>
        <taxon>Chytridiomycetes</taxon>
        <taxon>Lobulomycetales</taxon>
        <taxon>Lobulomycetaceae</taxon>
        <taxon>Clydaea</taxon>
    </lineage>
</organism>
<keyword evidence="9 11" id="KW-0472">Membrane</keyword>
<evidence type="ECO:0000256" key="7">
    <source>
        <dbReference type="ARBA" id="ARBA00022833"/>
    </source>
</evidence>
<evidence type="ECO:0000256" key="8">
    <source>
        <dbReference type="ARBA" id="ARBA00022989"/>
    </source>
</evidence>
<dbReference type="Proteomes" id="UP001211065">
    <property type="component" value="Unassembled WGS sequence"/>
</dbReference>
<keyword evidence="8 11" id="KW-1133">Transmembrane helix</keyword>
<gene>
    <name evidence="13" type="ORF">HK099_003016</name>
</gene>
<sequence length="374" mass="43157">MFARRKDASYLRGDEFTLTWTTIRQILQTNLSTMDQKDKKNQISQLTFNLKPTDLDKLTKKIVEFVTSHWEFEYNKRCDVDIMNFVLKCWEEILTISFLFSYLLIDRQAAFGPILKAPLNGTLMFMYKGCKVNFTKERPSDFIALVERGDCSFVDKVRAMQNTGAIAVIVGDNTNSVALITMYASDESTSDIFIPSVFIAKWELISLREWIYENITYISLVPNELDLPLFQVILITIITPVIVLSIFYLLWFYRDYISKRKEMASVEEVSNLPCKVFDGRVQSENFQAQGCAICLDDFAVGDHLRILLCNHEFHIHCVDRWLTKRKRTCPICKKSTIKDAVNSTSIEEANTRNISFLSEITPLLNNDNINSTTN</sequence>
<dbReference type="AlphaFoldDB" id="A0AAD5XWJ3"/>
<evidence type="ECO:0000256" key="9">
    <source>
        <dbReference type="ARBA" id="ARBA00023136"/>
    </source>
</evidence>
<comment type="subcellular location">
    <subcellularLocation>
        <location evidence="2">Membrane</location>
        <topology evidence="2">Single-pass membrane protein</topology>
    </subcellularLocation>
</comment>
<dbReference type="PANTHER" id="PTHR47168">
    <property type="entry name" value="RING ZINC FINGER DOMAIN SUPERFAMILY PROTEIN-RELATED"/>
    <property type="match status" value="1"/>
</dbReference>
<keyword evidence="6 10" id="KW-0863">Zinc-finger</keyword>
<accession>A0AAD5XWJ3</accession>
<dbReference type="SMART" id="SM00184">
    <property type="entry name" value="RING"/>
    <property type="match status" value="1"/>
</dbReference>
<dbReference type="InterPro" id="IPR051653">
    <property type="entry name" value="E3_ligase_sorting_rcpt"/>
</dbReference>
<dbReference type="InterPro" id="IPR013083">
    <property type="entry name" value="Znf_RING/FYVE/PHD"/>
</dbReference>
<dbReference type="InterPro" id="IPR046450">
    <property type="entry name" value="PA_dom_sf"/>
</dbReference>
<reference evidence="13" key="1">
    <citation type="submission" date="2020-05" db="EMBL/GenBank/DDBJ databases">
        <title>Phylogenomic resolution of chytrid fungi.</title>
        <authorList>
            <person name="Stajich J.E."/>
            <person name="Amses K."/>
            <person name="Simmons R."/>
            <person name="Seto K."/>
            <person name="Myers J."/>
            <person name="Bonds A."/>
            <person name="Quandt C.A."/>
            <person name="Barry K."/>
            <person name="Liu P."/>
            <person name="Grigoriev I."/>
            <person name="Longcore J.E."/>
            <person name="James T.Y."/>
        </authorList>
    </citation>
    <scope>NUCLEOTIDE SEQUENCE</scope>
    <source>
        <strain evidence="13">JEL0476</strain>
    </source>
</reference>
<dbReference type="EC" id="2.3.2.27" evidence="3"/>
<dbReference type="Gene3D" id="3.30.40.10">
    <property type="entry name" value="Zinc/RING finger domain, C3HC4 (zinc finger)"/>
    <property type="match status" value="1"/>
</dbReference>
<dbReference type="GO" id="GO:0061630">
    <property type="term" value="F:ubiquitin protein ligase activity"/>
    <property type="evidence" value="ECO:0007669"/>
    <property type="project" value="UniProtKB-EC"/>
</dbReference>
<evidence type="ECO:0000313" key="14">
    <source>
        <dbReference type="Proteomes" id="UP001211065"/>
    </source>
</evidence>
<name>A0AAD5XWJ3_9FUNG</name>
<dbReference type="InterPro" id="IPR003137">
    <property type="entry name" value="PA_domain"/>
</dbReference>
<feature type="transmembrane region" description="Helical" evidence="11">
    <location>
        <begin position="229"/>
        <end position="253"/>
    </location>
</feature>
<comment type="caution">
    <text evidence="13">The sequence shown here is derived from an EMBL/GenBank/DDBJ whole genome shotgun (WGS) entry which is preliminary data.</text>
</comment>
<protein>
    <recommendedName>
        <fullName evidence="3">RING-type E3 ubiquitin transferase</fullName>
        <ecNumber evidence="3">2.3.2.27</ecNumber>
    </recommendedName>
</protein>
<proteinExistence type="predicted"/>
<dbReference type="Pfam" id="PF13639">
    <property type="entry name" value="zf-RING_2"/>
    <property type="match status" value="1"/>
</dbReference>
<evidence type="ECO:0000256" key="2">
    <source>
        <dbReference type="ARBA" id="ARBA00004167"/>
    </source>
</evidence>
<evidence type="ECO:0000256" key="3">
    <source>
        <dbReference type="ARBA" id="ARBA00012483"/>
    </source>
</evidence>
<dbReference type="SUPFAM" id="SSF52025">
    <property type="entry name" value="PA domain"/>
    <property type="match status" value="1"/>
</dbReference>
<evidence type="ECO:0000256" key="5">
    <source>
        <dbReference type="ARBA" id="ARBA00022723"/>
    </source>
</evidence>
<dbReference type="Pfam" id="PF02225">
    <property type="entry name" value="PA"/>
    <property type="match status" value="1"/>
</dbReference>
<feature type="domain" description="RING-type" evidence="12">
    <location>
        <begin position="291"/>
        <end position="333"/>
    </location>
</feature>
<keyword evidence="4 11" id="KW-0812">Transmembrane</keyword>
<evidence type="ECO:0000256" key="1">
    <source>
        <dbReference type="ARBA" id="ARBA00000900"/>
    </source>
</evidence>
<dbReference type="EMBL" id="JADGJW010000204">
    <property type="protein sequence ID" value="KAJ3221870.1"/>
    <property type="molecule type" value="Genomic_DNA"/>
</dbReference>
<comment type="catalytic activity">
    <reaction evidence="1">
        <text>S-ubiquitinyl-[E2 ubiquitin-conjugating enzyme]-L-cysteine + [acceptor protein]-L-lysine = [E2 ubiquitin-conjugating enzyme]-L-cysteine + N(6)-ubiquitinyl-[acceptor protein]-L-lysine.</text>
        <dbReference type="EC" id="2.3.2.27"/>
    </reaction>
</comment>
<evidence type="ECO:0000256" key="6">
    <source>
        <dbReference type="ARBA" id="ARBA00022771"/>
    </source>
</evidence>
<keyword evidence="7" id="KW-0862">Zinc</keyword>
<dbReference type="GO" id="GO:0008270">
    <property type="term" value="F:zinc ion binding"/>
    <property type="evidence" value="ECO:0007669"/>
    <property type="project" value="UniProtKB-KW"/>
</dbReference>
<evidence type="ECO:0000259" key="12">
    <source>
        <dbReference type="PROSITE" id="PS50089"/>
    </source>
</evidence>
<evidence type="ECO:0000256" key="4">
    <source>
        <dbReference type="ARBA" id="ARBA00022692"/>
    </source>
</evidence>
<evidence type="ECO:0000256" key="11">
    <source>
        <dbReference type="SAM" id="Phobius"/>
    </source>
</evidence>
<evidence type="ECO:0000313" key="13">
    <source>
        <dbReference type="EMBL" id="KAJ3221870.1"/>
    </source>
</evidence>
<dbReference type="FunFam" id="3.30.40.10:FF:000388">
    <property type="entry name" value="Putative RING zinc finger domain superfamily protein"/>
    <property type="match status" value="1"/>
</dbReference>
<dbReference type="PANTHER" id="PTHR47168:SF1">
    <property type="entry name" value="OS02G0798600 PROTEIN"/>
    <property type="match status" value="1"/>
</dbReference>